<dbReference type="AlphaFoldDB" id="A0A9Q1LMV7"/>
<evidence type="ECO:0000256" key="1">
    <source>
        <dbReference type="SAM" id="MobiDB-lite"/>
    </source>
</evidence>
<protein>
    <submittedName>
        <fullName evidence="2">Uncharacterized protein</fullName>
    </submittedName>
</protein>
<dbReference type="Proteomes" id="UP001152561">
    <property type="component" value="Unassembled WGS sequence"/>
</dbReference>
<comment type="caution">
    <text evidence="2">The sequence shown here is derived from an EMBL/GenBank/DDBJ whole genome shotgun (WGS) entry which is preliminary data.</text>
</comment>
<organism evidence="2 3">
    <name type="scientific">Anisodus acutangulus</name>
    <dbReference type="NCBI Taxonomy" id="402998"/>
    <lineage>
        <taxon>Eukaryota</taxon>
        <taxon>Viridiplantae</taxon>
        <taxon>Streptophyta</taxon>
        <taxon>Embryophyta</taxon>
        <taxon>Tracheophyta</taxon>
        <taxon>Spermatophyta</taxon>
        <taxon>Magnoliopsida</taxon>
        <taxon>eudicotyledons</taxon>
        <taxon>Gunneridae</taxon>
        <taxon>Pentapetalae</taxon>
        <taxon>asterids</taxon>
        <taxon>lamiids</taxon>
        <taxon>Solanales</taxon>
        <taxon>Solanaceae</taxon>
        <taxon>Solanoideae</taxon>
        <taxon>Hyoscyameae</taxon>
        <taxon>Anisodus</taxon>
    </lineage>
</organism>
<feature type="region of interest" description="Disordered" evidence="1">
    <location>
        <begin position="1"/>
        <end position="87"/>
    </location>
</feature>
<name>A0A9Q1LMV7_9SOLA</name>
<proteinExistence type="predicted"/>
<accession>A0A9Q1LMV7</accession>
<gene>
    <name evidence="2" type="ORF">K7X08_027666</name>
</gene>
<evidence type="ECO:0000313" key="2">
    <source>
        <dbReference type="EMBL" id="KAJ8538445.1"/>
    </source>
</evidence>
<reference evidence="3" key="1">
    <citation type="journal article" date="2023" name="Proc. Natl. Acad. Sci. U.S.A.">
        <title>Genomic and structural basis for evolution of tropane alkaloid biosynthesis.</title>
        <authorList>
            <person name="Wanga Y.-J."/>
            <person name="Taina T."/>
            <person name="Yua J.-Y."/>
            <person name="Lia J."/>
            <person name="Xua B."/>
            <person name="Chenc J."/>
            <person name="D'Auriad J.C."/>
            <person name="Huanga J.-P."/>
            <person name="Huanga S.-X."/>
        </authorList>
    </citation>
    <scope>NUCLEOTIDE SEQUENCE [LARGE SCALE GENOMIC DNA]</scope>
    <source>
        <strain evidence="3">cv. KIB-2019</strain>
    </source>
</reference>
<sequence length="109" mass="11693">MSLHVLHKQPPKPKATESSVVHIDEDEGESTNAKDVRGPSPDAVAGLGDLLVPACSGGSENQPEDVGIGDDQPDEVRGGENSPDDVGIPSKAIYSIFRKEYLELWELKE</sequence>
<evidence type="ECO:0000313" key="3">
    <source>
        <dbReference type="Proteomes" id="UP001152561"/>
    </source>
</evidence>
<feature type="compositionally biased region" description="Basic residues" evidence="1">
    <location>
        <begin position="1"/>
        <end position="11"/>
    </location>
</feature>
<dbReference type="EMBL" id="JAJAGQ010000017">
    <property type="protein sequence ID" value="KAJ8538445.1"/>
    <property type="molecule type" value="Genomic_DNA"/>
</dbReference>
<keyword evidence="3" id="KW-1185">Reference proteome</keyword>